<gene>
    <name evidence="1" type="ORF">LOAG_01547</name>
</gene>
<dbReference type="CTD" id="9938924"/>
<reference evidence="1" key="1">
    <citation type="submission" date="2012-04" db="EMBL/GenBank/DDBJ databases">
        <title>The Genome Sequence of Loa loa.</title>
        <authorList>
            <consortium name="The Broad Institute Genome Sequencing Platform"/>
            <consortium name="Broad Institute Genome Sequencing Center for Infectious Disease"/>
            <person name="Nutman T.B."/>
            <person name="Fink D.L."/>
            <person name="Russ C."/>
            <person name="Young S."/>
            <person name="Zeng Q."/>
            <person name="Gargeya S."/>
            <person name="Alvarado L."/>
            <person name="Berlin A."/>
            <person name="Chapman S.B."/>
            <person name="Chen Z."/>
            <person name="Freedman E."/>
            <person name="Gellesch M."/>
            <person name="Goldberg J."/>
            <person name="Griggs A."/>
            <person name="Gujja S."/>
            <person name="Heilman E.R."/>
            <person name="Heiman D."/>
            <person name="Howarth C."/>
            <person name="Mehta T."/>
            <person name="Neiman D."/>
            <person name="Pearson M."/>
            <person name="Roberts A."/>
            <person name="Saif S."/>
            <person name="Shea T."/>
            <person name="Shenoy N."/>
            <person name="Sisk P."/>
            <person name="Stolte C."/>
            <person name="Sykes S."/>
            <person name="White J."/>
            <person name="Yandava C."/>
            <person name="Haas B."/>
            <person name="Henn M.R."/>
            <person name="Nusbaum C."/>
            <person name="Birren B."/>
        </authorList>
    </citation>
    <scope>NUCLEOTIDE SEQUENCE [LARGE SCALE GENOMIC DNA]</scope>
</reference>
<dbReference type="KEGG" id="loa:LOAG_01547"/>
<organism evidence="1">
    <name type="scientific">Loa loa</name>
    <name type="common">Eye worm</name>
    <name type="synonym">Filaria loa</name>
    <dbReference type="NCBI Taxonomy" id="7209"/>
    <lineage>
        <taxon>Eukaryota</taxon>
        <taxon>Metazoa</taxon>
        <taxon>Ecdysozoa</taxon>
        <taxon>Nematoda</taxon>
        <taxon>Chromadorea</taxon>
        <taxon>Rhabditida</taxon>
        <taxon>Spirurina</taxon>
        <taxon>Spiruromorpha</taxon>
        <taxon>Filarioidea</taxon>
        <taxon>Onchocercidae</taxon>
        <taxon>Loa</taxon>
    </lineage>
</organism>
<name>A0A1S0U8Z0_LOALO</name>
<protein>
    <submittedName>
        <fullName evidence="1">Uncharacterized protein</fullName>
    </submittedName>
</protein>
<dbReference type="EMBL" id="JH712089">
    <property type="protein sequence ID" value="EFO26940.1"/>
    <property type="molecule type" value="Genomic_DNA"/>
</dbReference>
<proteinExistence type="predicted"/>
<dbReference type="AlphaFoldDB" id="A0A1S0U8Z0"/>
<dbReference type="RefSeq" id="XP_003137134.1">
    <property type="nucleotide sequence ID" value="XM_003137086.1"/>
</dbReference>
<evidence type="ECO:0000313" key="1">
    <source>
        <dbReference type="EMBL" id="EFO26940.1"/>
    </source>
</evidence>
<sequence>MAPSSRNVTALNRSRHRGKPLMVMMYRGRLKDPPLLRAESTWWYSSEIKELAQLALLPHVEWSSARHMNTINNDCSLYFTLHKKSTHTTCHTQRYQIYNK</sequence>
<dbReference type="GeneID" id="9938924"/>
<accession>A0A1S0U8Z0</accession>
<dbReference type="InParanoid" id="A0A1S0U8Z0"/>